<gene>
    <name evidence="2" type="ORF">F1C12_11205</name>
</gene>
<feature type="transmembrane region" description="Helical" evidence="1">
    <location>
        <begin position="18"/>
        <end position="38"/>
    </location>
</feature>
<reference evidence="3" key="1">
    <citation type="submission" date="2019-09" db="EMBL/GenBank/DDBJ databases">
        <title>Antimicrobial potential of Antarctic Bacteria.</title>
        <authorList>
            <person name="Benaud N."/>
            <person name="Edwards R.J."/>
            <person name="Ferrari B.C."/>
        </authorList>
    </citation>
    <scope>NUCLEOTIDE SEQUENCE [LARGE SCALE GENOMIC DNA]</scope>
    <source>
        <strain evidence="3">INR9</strain>
    </source>
</reference>
<evidence type="ECO:0000313" key="2">
    <source>
        <dbReference type="EMBL" id="QNE35635.1"/>
    </source>
</evidence>
<protein>
    <recommendedName>
        <fullName evidence="4">Thioesterase domain-containing protein</fullName>
    </recommendedName>
</protein>
<sequence length="640" mass="69151">MLSQLPPRVWRGRTPGGWAGLVAGLIVGVPVALAAGLALLALGIVAVVVAAVAGLLALAAEWVWYAVQSGTRERYPFRVPAPRRRRARRTVLSSLYLTAAPRLTGGLARAAGWVLAPLALLIGLVGIVLPRWRARPYLAVFTLPALLRKTVGLGRRRGLLRDGHDAVLLGYDDLLERRFPLLHDFLTWWSDQSAGDVYTPTPGLPDVPAGLLGLELGPSPDPLGTPGLAAGAMRRRSVHTLRDLLLSQREIDDLCDPDLDERIDTAVIRLVEREHEGVRHWIVQFPSTKSWHPRPGIAPNDLTADLVIGAEREATITRAALETMREAGIRPDEPVVLSGFSLGGMVAAQIAVRAHAAGFAVTHLVVAGTPLGRLPIPPGIRTLAIEHVLDLVPRIDGRENPVRLDLDGSRVLVTVKAGPALAPGFRLGALHQAIAYADTAGAIETDPPDAAVAALLGELRPFFGDGQRVHDRAALRAGSLTAQAAVPLYLHSTVEEGITRGALRQSLRRLPGVYAVDVYQSRGGLATTILWSADVLVRALEPWLAPTRRTAIYRGLLSLLGRRRAVGIHLRLQARETPGLTWEATLQRMPDGRWRETIDVIVDDRARPADVARLFPEGVRTRVLLHRPDAFEPVLDAAGV</sequence>
<keyword evidence="1" id="KW-0812">Transmembrane</keyword>
<evidence type="ECO:0008006" key="4">
    <source>
        <dbReference type="Google" id="ProtNLM"/>
    </source>
</evidence>
<dbReference type="AlphaFoldDB" id="A0A7G6YAX0"/>
<organism evidence="2 3">
    <name type="scientific">Leifsonia shinshuensis</name>
    <dbReference type="NCBI Taxonomy" id="150026"/>
    <lineage>
        <taxon>Bacteria</taxon>
        <taxon>Bacillati</taxon>
        <taxon>Actinomycetota</taxon>
        <taxon>Actinomycetes</taxon>
        <taxon>Micrococcales</taxon>
        <taxon>Microbacteriaceae</taxon>
        <taxon>Leifsonia</taxon>
    </lineage>
</organism>
<name>A0A7G6YAX0_9MICO</name>
<accession>A0A7G6YAX0</accession>
<dbReference type="EMBL" id="CP043641">
    <property type="protein sequence ID" value="QNE35635.1"/>
    <property type="molecule type" value="Genomic_DNA"/>
</dbReference>
<dbReference type="RefSeq" id="WP_185275103.1">
    <property type="nucleotide sequence ID" value="NZ_CP043641.1"/>
</dbReference>
<feature type="transmembrane region" description="Helical" evidence="1">
    <location>
        <begin position="110"/>
        <end position="129"/>
    </location>
</feature>
<dbReference type="KEGG" id="lse:F1C12_11205"/>
<dbReference type="Gene3D" id="3.40.50.1820">
    <property type="entry name" value="alpha/beta hydrolase"/>
    <property type="match status" value="1"/>
</dbReference>
<feature type="transmembrane region" description="Helical" evidence="1">
    <location>
        <begin position="44"/>
        <end position="67"/>
    </location>
</feature>
<keyword evidence="1" id="KW-1133">Transmembrane helix</keyword>
<dbReference type="InterPro" id="IPR029058">
    <property type="entry name" value="AB_hydrolase_fold"/>
</dbReference>
<keyword evidence="1" id="KW-0472">Membrane</keyword>
<evidence type="ECO:0000313" key="3">
    <source>
        <dbReference type="Proteomes" id="UP000515511"/>
    </source>
</evidence>
<dbReference type="Proteomes" id="UP000515511">
    <property type="component" value="Chromosome"/>
</dbReference>
<proteinExistence type="predicted"/>
<evidence type="ECO:0000256" key="1">
    <source>
        <dbReference type="SAM" id="Phobius"/>
    </source>
</evidence>
<dbReference type="SUPFAM" id="SSF53474">
    <property type="entry name" value="alpha/beta-Hydrolases"/>
    <property type="match status" value="1"/>
</dbReference>